<organism evidence="2">
    <name type="scientific">Planktothricoides sp. SpSt-374</name>
    <dbReference type="NCBI Taxonomy" id="2282167"/>
    <lineage>
        <taxon>Bacteria</taxon>
        <taxon>Bacillati</taxon>
        <taxon>Cyanobacteriota</taxon>
        <taxon>Cyanophyceae</taxon>
        <taxon>Oscillatoriophycideae</taxon>
        <taxon>Oscillatoriales</taxon>
        <taxon>Oscillatoriaceae</taxon>
        <taxon>Planktothricoides</taxon>
    </lineage>
</organism>
<comment type="caution">
    <text evidence="2">The sequence shown here is derived from an EMBL/GenBank/DDBJ whole genome shotgun (WGS) entry which is preliminary data.</text>
</comment>
<keyword evidence="1" id="KW-0812">Transmembrane</keyword>
<keyword evidence="1" id="KW-1133">Transmembrane helix</keyword>
<dbReference type="EMBL" id="DSPX01000093">
    <property type="protein sequence ID" value="HGG00826.1"/>
    <property type="molecule type" value="Genomic_DNA"/>
</dbReference>
<feature type="transmembrane region" description="Helical" evidence="1">
    <location>
        <begin position="134"/>
        <end position="161"/>
    </location>
</feature>
<dbReference type="AlphaFoldDB" id="A0A7C3ZTE2"/>
<reference evidence="2" key="1">
    <citation type="journal article" date="2020" name="mSystems">
        <title>Genome- and Community-Level Interaction Insights into Carbon Utilization and Element Cycling Functions of Hydrothermarchaeota in Hydrothermal Sediment.</title>
        <authorList>
            <person name="Zhou Z."/>
            <person name="Liu Y."/>
            <person name="Xu W."/>
            <person name="Pan J."/>
            <person name="Luo Z.H."/>
            <person name="Li M."/>
        </authorList>
    </citation>
    <scope>NUCLEOTIDE SEQUENCE [LARGE SCALE GENOMIC DNA]</scope>
    <source>
        <strain evidence="2">SpSt-374</strain>
    </source>
</reference>
<evidence type="ECO:0000256" key="1">
    <source>
        <dbReference type="SAM" id="Phobius"/>
    </source>
</evidence>
<evidence type="ECO:0000313" key="2">
    <source>
        <dbReference type="EMBL" id="HGG00826.1"/>
    </source>
</evidence>
<proteinExistence type="predicted"/>
<keyword evidence="1" id="KW-0472">Membrane</keyword>
<sequence>MPKRITIKTHISLSELESRYRKAKDPVERSHYQIIWLLARLYPTEEVAVVTGYCRDWIRRLARRYNRNGPESLADRRHENPGAQPLLDDVQVAELARALSGPAPDGGSWNSRKVAQWISARLRRPVSIQRGWDYLQMLSVVIGHLSLVICPLSLVTCPLSFD</sequence>
<protein>
    <submittedName>
        <fullName evidence="2">Helix-turn-helix domain-containing protein</fullName>
    </submittedName>
</protein>
<accession>A0A7C3ZTE2</accession>
<dbReference type="Pfam" id="PF13551">
    <property type="entry name" value="HTH_29"/>
    <property type="match status" value="1"/>
</dbReference>
<name>A0A7C3ZTE2_9CYAN</name>
<gene>
    <name evidence="2" type="ORF">ENR15_09300</name>
</gene>